<evidence type="ECO:0000256" key="1">
    <source>
        <dbReference type="SAM" id="MobiDB-lite"/>
    </source>
</evidence>
<proteinExistence type="predicted"/>
<feature type="region of interest" description="Disordered" evidence="1">
    <location>
        <begin position="13"/>
        <end position="65"/>
    </location>
</feature>
<name>A0AAW2P1D3_SESRA</name>
<accession>A0AAW2P1D3</accession>
<comment type="caution">
    <text evidence="2">The sequence shown here is derived from an EMBL/GenBank/DDBJ whole genome shotgun (WGS) entry which is preliminary data.</text>
</comment>
<reference evidence="2" key="1">
    <citation type="submission" date="2020-06" db="EMBL/GenBank/DDBJ databases">
        <authorList>
            <person name="Li T."/>
            <person name="Hu X."/>
            <person name="Zhang T."/>
            <person name="Song X."/>
            <person name="Zhang H."/>
            <person name="Dai N."/>
            <person name="Sheng W."/>
            <person name="Hou X."/>
            <person name="Wei L."/>
        </authorList>
    </citation>
    <scope>NUCLEOTIDE SEQUENCE</scope>
    <source>
        <strain evidence="2">G02</strain>
        <tissue evidence="2">Leaf</tissue>
    </source>
</reference>
<feature type="compositionally biased region" description="Low complexity" evidence="1">
    <location>
        <begin position="50"/>
        <end position="59"/>
    </location>
</feature>
<reference evidence="2" key="2">
    <citation type="journal article" date="2024" name="Plant">
        <title>Genomic evolution and insights into agronomic trait innovations of Sesamum species.</title>
        <authorList>
            <person name="Miao H."/>
            <person name="Wang L."/>
            <person name="Qu L."/>
            <person name="Liu H."/>
            <person name="Sun Y."/>
            <person name="Le M."/>
            <person name="Wang Q."/>
            <person name="Wei S."/>
            <person name="Zheng Y."/>
            <person name="Lin W."/>
            <person name="Duan Y."/>
            <person name="Cao H."/>
            <person name="Xiong S."/>
            <person name="Wang X."/>
            <person name="Wei L."/>
            <person name="Li C."/>
            <person name="Ma Q."/>
            <person name="Ju M."/>
            <person name="Zhao R."/>
            <person name="Li G."/>
            <person name="Mu C."/>
            <person name="Tian Q."/>
            <person name="Mei H."/>
            <person name="Zhang T."/>
            <person name="Gao T."/>
            <person name="Zhang H."/>
        </authorList>
    </citation>
    <scope>NUCLEOTIDE SEQUENCE</scope>
    <source>
        <strain evidence="2">G02</strain>
    </source>
</reference>
<dbReference type="EMBL" id="JACGWJ010000018">
    <property type="protein sequence ID" value="KAL0349745.1"/>
    <property type="molecule type" value="Genomic_DNA"/>
</dbReference>
<organism evidence="2">
    <name type="scientific">Sesamum radiatum</name>
    <name type="common">Black benniseed</name>
    <dbReference type="NCBI Taxonomy" id="300843"/>
    <lineage>
        <taxon>Eukaryota</taxon>
        <taxon>Viridiplantae</taxon>
        <taxon>Streptophyta</taxon>
        <taxon>Embryophyta</taxon>
        <taxon>Tracheophyta</taxon>
        <taxon>Spermatophyta</taxon>
        <taxon>Magnoliopsida</taxon>
        <taxon>eudicotyledons</taxon>
        <taxon>Gunneridae</taxon>
        <taxon>Pentapetalae</taxon>
        <taxon>asterids</taxon>
        <taxon>lamiids</taxon>
        <taxon>Lamiales</taxon>
        <taxon>Pedaliaceae</taxon>
        <taxon>Sesamum</taxon>
    </lineage>
</organism>
<dbReference type="AlphaFoldDB" id="A0AAW2P1D3"/>
<gene>
    <name evidence="2" type="ORF">Sradi_4123700</name>
</gene>
<sequence>MESVVQLVLLLRLGPPWGPPASSDSRGKRPAPMKPKTSSKRAKVSSLGIPPTSSARPAATPRPPP</sequence>
<evidence type="ECO:0000313" key="2">
    <source>
        <dbReference type="EMBL" id="KAL0349745.1"/>
    </source>
</evidence>
<protein>
    <submittedName>
        <fullName evidence="2">Uncharacterized protein</fullName>
    </submittedName>
</protein>